<dbReference type="RefSeq" id="XP_026614159.1">
    <property type="nucleotide sequence ID" value="XM_026760503.1"/>
</dbReference>
<reference evidence="1" key="1">
    <citation type="submission" date="2018-08" db="EMBL/GenBank/DDBJ databases">
        <title>Draft genome sequence of azole-resistant Aspergillus thermomutatus (Neosartorya pseudofischeri) strain HMR AF 39, isolated from a human nasal aspirate.</title>
        <authorList>
            <person name="Parent-Michaud M."/>
            <person name="Dufresne P.J."/>
            <person name="Fournier E."/>
            <person name="Martineau C."/>
            <person name="Moreira S."/>
            <person name="Perkins V."/>
            <person name="De Repentigny L."/>
            <person name="Dufresne S.F."/>
        </authorList>
    </citation>
    <scope>NUCLEOTIDE SEQUENCE [LARGE SCALE GENOMIC DNA]</scope>
    <source>
        <strain evidence="1">HMR AF 39</strain>
    </source>
</reference>
<organism evidence="1 2">
    <name type="scientific">Aspergillus thermomutatus</name>
    <name type="common">Neosartorya pseudofischeri</name>
    <dbReference type="NCBI Taxonomy" id="41047"/>
    <lineage>
        <taxon>Eukaryota</taxon>
        <taxon>Fungi</taxon>
        <taxon>Dikarya</taxon>
        <taxon>Ascomycota</taxon>
        <taxon>Pezizomycotina</taxon>
        <taxon>Eurotiomycetes</taxon>
        <taxon>Eurotiomycetidae</taxon>
        <taxon>Eurotiales</taxon>
        <taxon>Aspergillaceae</taxon>
        <taxon>Aspergillus</taxon>
        <taxon>Aspergillus subgen. Fumigati</taxon>
    </lineage>
</organism>
<evidence type="ECO:0000313" key="1">
    <source>
        <dbReference type="EMBL" id="RHZ54893.1"/>
    </source>
</evidence>
<dbReference type="Proteomes" id="UP000215305">
    <property type="component" value="Unassembled WGS sequence"/>
</dbReference>
<dbReference type="EMBL" id="NKHU02000105">
    <property type="protein sequence ID" value="RHZ54893.1"/>
    <property type="molecule type" value="Genomic_DNA"/>
</dbReference>
<accession>A0A397H0R9</accession>
<dbReference type="AlphaFoldDB" id="A0A397H0R9"/>
<dbReference type="InterPro" id="IPR021858">
    <property type="entry name" value="Fun_TF"/>
</dbReference>
<comment type="caution">
    <text evidence="1">The sequence shown here is derived from an EMBL/GenBank/DDBJ whole genome shotgun (WGS) entry which is preliminary data.</text>
</comment>
<dbReference type="Pfam" id="PF11951">
    <property type="entry name" value="Fungal_trans_2"/>
    <property type="match status" value="1"/>
</dbReference>
<dbReference type="VEuPathDB" id="FungiDB:CDV56_106884"/>
<gene>
    <name evidence="1" type="ORF">CDV56_106884</name>
</gene>
<dbReference type="OrthoDB" id="4937900at2759"/>
<dbReference type="STRING" id="41047.A0A397H0R9"/>
<evidence type="ECO:0008006" key="3">
    <source>
        <dbReference type="Google" id="ProtNLM"/>
    </source>
</evidence>
<evidence type="ECO:0000313" key="2">
    <source>
        <dbReference type="Proteomes" id="UP000215305"/>
    </source>
</evidence>
<keyword evidence="2" id="KW-1185">Reference proteome</keyword>
<name>A0A397H0R9_ASPTH</name>
<dbReference type="GeneID" id="38128858"/>
<protein>
    <recommendedName>
        <fullName evidence="3">Transcription factor domain-containing protein</fullName>
    </recommendedName>
</protein>
<sequence length="219" mass="24873">MMLFDPTSDALSNPDHRLYLDRYFAEPEPNELAADPSTQAVLDTSYQFFLLIADVTWLARAVEPICRSDIVTWQRLHEELLLWERNPQTQNDGCMLYILAMRILLLRIDVSSSSAEVEGRISCLLRQGLGLVQSVNPDQFLISYLLWPLTVLGCVAVTEDEVRIVNDKVTLLVRRRAQASWVKSHLDKIRTMTSSLKMRLGYLLGVGHGQTSGRLSHQC</sequence>
<proteinExistence type="predicted"/>